<keyword evidence="1" id="KW-0694">RNA-binding</keyword>
<reference evidence="3" key="1">
    <citation type="submission" date="2006-10" db="EMBL/GenBank/DDBJ databases">
        <authorList>
            <person name="Amadeo P."/>
            <person name="Zhao Q."/>
            <person name="Wortman J."/>
            <person name="Fraser-Liggett C."/>
            <person name="Carlton J."/>
        </authorList>
    </citation>
    <scope>NUCLEOTIDE SEQUENCE</scope>
    <source>
        <strain evidence="3">G3</strain>
    </source>
</reference>
<keyword evidence="2" id="KW-0472">Membrane</keyword>
<sequence>MFAPEMCYTQCQIPIYIPKKRTPQSIRDYEKVQKRIKVNGAKVEKVSTFIDKYFGTHVTIAILTSLAKIIMGRYALKLDRLARRNRSALLCWYAENWDVIFPLLNDSQFEMKLKHLKRTQEIRSRVEPIIAKQPQEGFVDPTDLSILLNYFILFYIGVIKNSMFEKYIFQKYELK</sequence>
<name>A2FK36_TRIV3</name>
<dbReference type="RefSeq" id="XP_001307645.1">
    <property type="nucleotide sequence ID" value="XM_001307644.1"/>
</dbReference>
<organism evidence="3 4">
    <name type="scientific">Trichomonas vaginalis (strain ATCC PRA-98 / G3)</name>
    <dbReference type="NCBI Taxonomy" id="412133"/>
    <lineage>
        <taxon>Eukaryota</taxon>
        <taxon>Metamonada</taxon>
        <taxon>Parabasalia</taxon>
        <taxon>Trichomonadida</taxon>
        <taxon>Trichomonadidae</taxon>
        <taxon>Trichomonas</taxon>
    </lineage>
</organism>
<reference evidence="3" key="2">
    <citation type="journal article" date="2007" name="Science">
        <title>Draft genome sequence of the sexually transmitted pathogen Trichomonas vaginalis.</title>
        <authorList>
            <person name="Carlton J.M."/>
            <person name="Hirt R.P."/>
            <person name="Silva J.C."/>
            <person name="Delcher A.L."/>
            <person name="Schatz M."/>
            <person name="Zhao Q."/>
            <person name="Wortman J.R."/>
            <person name="Bidwell S.L."/>
            <person name="Alsmark U.C.M."/>
            <person name="Besteiro S."/>
            <person name="Sicheritz-Ponten T."/>
            <person name="Noel C.J."/>
            <person name="Dacks J.B."/>
            <person name="Foster P.G."/>
            <person name="Simillion C."/>
            <person name="Van de Peer Y."/>
            <person name="Miranda-Saavedra D."/>
            <person name="Barton G.J."/>
            <person name="Westrop G.D."/>
            <person name="Mueller S."/>
            <person name="Dessi D."/>
            <person name="Fiori P.L."/>
            <person name="Ren Q."/>
            <person name="Paulsen I."/>
            <person name="Zhang H."/>
            <person name="Bastida-Corcuera F.D."/>
            <person name="Simoes-Barbosa A."/>
            <person name="Brown M.T."/>
            <person name="Hayes R.D."/>
            <person name="Mukherjee M."/>
            <person name="Okumura C.Y."/>
            <person name="Schneider R."/>
            <person name="Smith A.J."/>
            <person name="Vanacova S."/>
            <person name="Villalvazo M."/>
            <person name="Haas B.J."/>
            <person name="Pertea M."/>
            <person name="Feldblyum T.V."/>
            <person name="Utterback T.R."/>
            <person name="Shu C.L."/>
            <person name="Osoegawa K."/>
            <person name="de Jong P.J."/>
            <person name="Hrdy I."/>
            <person name="Horvathova L."/>
            <person name="Zubacova Z."/>
            <person name="Dolezal P."/>
            <person name="Malik S.B."/>
            <person name="Logsdon J.M. Jr."/>
            <person name="Henze K."/>
            <person name="Gupta A."/>
            <person name="Wang C.C."/>
            <person name="Dunne R.L."/>
            <person name="Upcroft J.A."/>
            <person name="Upcroft P."/>
            <person name="White O."/>
            <person name="Salzberg S.L."/>
            <person name="Tang P."/>
            <person name="Chiu C.-H."/>
            <person name="Lee Y.-S."/>
            <person name="Embley T.M."/>
            <person name="Coombs G.H."/>
            <person name="Mottram J.C."/>
            <person name="Tachezy J."/>
            <person name="Fraser-Liggett C.M."/>
            <person name="Johnson P.J."/>
        </authorList>
    </citation>
    <scope>NUCLEOTIDE SEQUENCE [LARGE SCALE GENOMIC DNA]</scope>
    <source>
        <strain evidence="3">G3</strain>
    </source>
</reference>
<dbReference type="Proteomes" id="UP000001542">
    <property type="component" value="Unassembled WGS sequence"/>
</dbReference>
<evidence type="ECO:0000313" key="4">
    <source>
        <dbReference type="Proteomes" id="UP000001542"/>
    </source>
</evidence>
<gene>
    <name evidence="3" type="ORF">TVAG_355940</name>
</gene>
<dbReference type="VEuPathDB" id="TrichDB:TVAG_355940"/>
<evidence type="ECO:0000313" key="3">
    <source>
        <dbReference type="EMBL" id="EAX94715.1"/>
    </source>
</evidence>
<keyword evidence="2" id="KW-1133">Transmembrane helix</keyword>
<dbReference type="KEGG" id="tva:4752456"/>
<dbReference type="AlphaFoldDB" id="A2FK36"/>
<dbReference type="EMBL" id="DS113841">
    <property type="protein sequence ID" value="EAX94715.1"/>
    <property type="molecule type" value="Genomic_DNA"/>
</dbReference>
<proteinExistence type="predicted"/>
<feature type="transmembrane region" description="Helical" evidence="2">
    <location>
        <begin position="54"/>
        <end position="76"/>
    </location>
</feature>
<evidence type="ECO:0000256" key="1">
    <source>
        <dbReference type="PROSITE-ProRule" id="PRU00182"/>
    </source>
</evidence>
<keyword evidence="2" id="KW-0812">Transmembrane</keyword>
<dbReference type="GO" id="GO:0003723">
    <property type="term" value="F:RNA binding"/>
    <property type="evidence" value="ECO:0007669"/>
    <property type="project" value="UniProtKB-KW"/>
</dbReference>
<dbReference type="VEuPathDB" id="TrichDB:TVAGG3_0020650"/>
<dbReference type="PROSITE" id="PS50889">
    <property type="entry name" value="S4"/>
    <property type="match status" value="1"/>
</dbReference>
<evidence type="ECO:0000256" key="2">
    <source>
        <dbReference type="SAM" id="Phobius"/>
    </source>
</evidence>
<keyword evidence="4" id="KW-1185">Reference proteome</keyword>
<accession>A2FK36</accession>
<protein>
    <submittedName>
        <fullName evidence="3">Uncharacterized protein</fullName>
    </submittedName>
</protein>
<dbReference type="InParanoid" id="A2FK36"/>